<keyword evidence="1" id="KW-0812">Transmembrane</keyword>
<name>A0A9W6EE19_ASPNG</name>
<dbReference type="Proteomes" id="UP001144191">
    <property type="component" value="Unassembled WGS sequence"/>
</dbReference>
<organism evidence="2 3">
    <name type="scientific">Aspergillus niger</name>
    <dbReference type="NCBI Taxonomy" id="5061"/>
    <lineage>
        <taxon>Eukaryota</taxon>
        <taxon>Fungi</taxon>
        <taxon>Dikarya</taxon>
        <taxon>Ascomycota</taxon>
        <taxon>Pezizomycotina</taxon>
        <taxon>Eurotiomycetes</taxon>
        <taxon>Eurotiomycetidae</taxon>
        <taxon>Eurotiales</taxon>
        <taxon>Aspergillaceae</taxon>
        <taxon>Aspergillus</taxon>
        <taxon>Aspergillus subgen. Circumdati</taxon>
    </lineage>
</organism>
<protein>
    <submittedName>
        <fullName evidence="2">Uncharacterized protein</fullName>
    </submittedName>
</protein>
<dbReference type="AlphaFoldDB" id="A0A9W6EE19"/>
<proteinExistence type="predicted"/>
<sequence>MNVNALQSNPDWRWYIVFGAASLLLTYALWKVSDQNIRLSQIWSEVRARRIMKNKKKDCEG</sequence>
<keyword evidence="1" id="KW-1133">Transmembrane helix</keyword>
<evidence type="ECO:0000256" key="1">
    <source>
        <dbReference type="SAM" id="Phobius"/>
    </source>
</evidence>
<keyword evidence="1" id="KW-0472">Membrane</keyword>
<dbReference type="EMBL" id="BRPB01000141">
    <property type="protein sequence ID" value="GLA55569.1"/>
    <property type="molecule type" value="Genomic_DNA"/>
</dbReference>
<evidence type="ECO:0000313" key="3">
    <source>
        <dbReference type="Proteomes" id="UP001144191"/>
    </source>
</evidence>
<accession>A0A9W6EE19</accession>
<evidence type="ECO:0000313" key="2">
    <source>
        <dbReference type="EMBL" id="GLA55569.1"/>
    </source>
</evidence>
<gene>
    <name evidence="2" type="ORF">AnigIFM63604_002358</name>
</gene>
<feature type="transmembrane region" description="Helical" evidence="1">
    <location>
        <begin position="12"/>
        <end position="30"/>
    </location>
</feature>
<reference evidence="2" key="1">
    <citation type="submission" date="2022-07" db="EMBL/GenBank/DDBJ databases">
        <title>Taxonomy of Aspergillus series Nigri: significant species reduction supported by multi-species coalescent approaches.</title>
        <authorList>
            <person name="Bian C."/>
            <person name="Kusuya Y."/>
            <person name="Sklenar F."/>
            <person name="D'hooge E."/>
            <person name="Yaguchi T."/>
            <person name="Takahashi H."/>
            <person name="Hubka V."/>
        </authorList>
    </citation>
    <scope>NUCLEOTIDE SEQUENCE</scope>
    <source>
        <strain evidence="2">IFM 63604</strain>
    </source>
</reference>
<comment type="caution">
    <text evidence="2">The sequence shown here is derived from an EMBL/GenBank/DDBJ whole genome shotgun (WGS) entry which is preliminary data.</text>
</comment>